<reference evidence="2 3" key="1">
    <citation type="submission" date="2021-08" db="EMBL/GenBank/DDBJ databases">
        <title>Draft Genome Sequence of Phanerochaete sordida strain YK-624.</title>
        <authorList>
            <person name="Mori T."/>
            <person name="Dohra H."/>
            <person name="Suzuki T."/>
            <person name="Kawagishi H."/>
            <person name="Hirai H."/>
        </authorList>
    </citation>
    <scope>NUCLEOTIDE SEQUENCE [LARGE SCALE GENOMIC DNA]</scope>
    <source>
        <strain evidence="2 3">YK-624</strain>
    </source>
</reference>
<name>A0A9P3GCJ5_9APHY</name>
<comment type="caution">
    <text evidence="2">The sequence shown here is derived from an EMBL/GenBank/DDBJ whole genome shotgun (WGS) entry which is preliminary data.</text>
</comment>
<evidence type="ECO:0000313" key="3">
    <source>
        <dbReference type="Proteomes" id="UP000703269"/>
    </source>
</evidence>
<proteinExistence type="predicted"/>
<organism evidence="2 3">
    <name type="scientific">Phanerochaete sordida</name>
    <dbReference type="NCBI Taxonomy" id="48140"/>
    <lineage>
        <taxon>Eukaryota</taxon>
        <taxon>Fungi</taxon>
        <taxon>Dikarya</taxon>
        <taxon>Basidiomycota</taxon>
        <taxon>Agaricomycotina</taxon>
        <taxon>Agaricomycetes</taxon>
        <taxon>Polyporales</taxon>
        <taxon>Phanerochaetaceae</taxon>
        <taxon>Phanerochaete</taxon>
    </lineage>
</organism>
<feature type="region of interest" description="Disordered" evidence="1">
    <location>
        <begin position="1"/>
        <end position="46"/>
    </location>
</feature>
<gene>
    <name evidence="2" type="ORF">PsYK624_080250</name>
</gene>
<feature type="compositionally biased region" description="Polar residues" evidence="1">
    <location>
        <begin position="29"/>
        <end position="45"/>
    </location>
</feature>
<evidence type="ECO:0000313" key="2">
    <source>
        <dbReference type="EMBL" id="GJE91874.1"/>
    </source>
</evidence>
<keyword evidence="3" id="KW-1185">Reference proteome</keyword>
<dbReference type="Proteomes" id="UP000703269">
    <property type="component" value="Unassembled WGS sequence"/>
</dbReference>
<dbReference type="AlphaFoldDB" id="A0A9P3GCJ5"/>
<feature type="compositionally biased region" description="Basic and acidic residues" evidence="1">
    <location>
        <begin position="8"/>
        <end position="27"/>
    </location>
</feature>
<sequence length="297" mass="33717">MATRKQLKTREREAAKDTPVEAAREESPEGSNTASSERSVDQELQTGVVLDSDRRARASRGITLDTRDYFTPRLVERLNSLCYYVNPETTCYSLRTLPIIDLAWGQTGTGRSDASEYLCKDDKPVTLWIVGEIVAPNFAKDGVPRRKAGVLIRPLLEEDFRKAVAVMNSYSLPKSDDLTLHDGVWVTRWMGSRAVPDDEVPVFTEIYDATSMVRAKKFMTRKRHTEISARDLAVAEATIVRWPVTDKEKVDQKSSGRPSRRSWESWRVEFRLESLWFIYQGSQHDVGARGPGEDVMI</sequence>
<evidence type="ECO:0000256" key="1">
    <source>
        <dbReference type="SAM" id="MobiDB-lite"/>
    </source>
</evidence>
<accession>A0A9P3GCJ5</accession>
<dbReference type="EMBL" id="BPQB01000023">
    <property type="protein sequence ID" value="GJE91874.1"/>
    <property type="molecule type" value="Genomic_DNA"/>
</dbReference>
<protein>
    <submittedName>
        <fullName evidence="2">Uncharacterized protein</fullName>
    </submittedName>
</protein>
<dbReference type="OrthoDB" id="3270460at2759"/>